<evidence type="ECO:0000313" key="2">
    <source>
        <dbReference type="EMBL" id="MCS5737296.1"/>
    </source>
</evidence>
<dbReference type="RefSeq" id="WP_259543650.1">
    <property type="nucleotide sequence ID" value="NZ_JANLCJ010000578.1"/>
</dbReference>
<protein>
    <submittedName>
        <fullName evidence="2">Uncharacterized protein</fullName>
    </submittedName>
</protein>
<feature type="region of interest" description="Disordered" evidence="1">
    <location>
        <begin position="53"/>
        <end position="74"/>
    </location>
</feature>
<feature type="non-terminal residue" evidence="2">
    <location>
        <position position="74"/>
    </location>
</feature>
<dbReference type="EMBL" id="JANLCJ010000578">
    <property type="protein sequence ID" value="MCS5737296.1"/>
    <property type="molecule type" value="Genomic_DNA"/>
</dbReference>
<organism evidence="2 3">
    <name type="scientific">Herbiconiux daphne</name>
    <dbReference type="NCBI Taxonomy" id="2970914"/>
    <lineage>
        <taxon>Bacteria</taxon>
        <taxon>Bacillati</taxon>
        <taxon>Actinomycetota</taxon>
        <taxon>Actinomycetes</taxon>
        <taxon>Micrococcales</taxon>
        <taxon>Microbacteriaceae</taxon>
        <taxon>Herbiconiux</taxon>
    </lineage>
</organism>
<comment type="caution">
    <text evidence="2">The sequence shown here is derived from an EMBL/GenBank/DDBJ whole genome shotgun (WGS) entry which is preliminary data.</text>
</comment>
<gene>
    <name evidence="2" type="ORF">N1032_26555</name>
</gene>
<evidence type="ECO:0000256" key="1">
    <source>
        <dbReference type="SAM" id="MobiDB-lite"/>
    </source>
</evidence>
<keyword evidence="3" id="KW-1185">Reference proteome</keyword>
<feature type="compositionally biased region" description="Gly residues" evidence="1">
    <location>
        <begin position="62"/>
        <end position="74"/>
    </location>
</feature>
<proteinExistence type="predicted"/>
<name>A0ABT2HBG5_9MICO</name>
<reference evidence="2" key="1">
    <citation type="submission" date="2022-08" db="EMBL/GenBank/DDBJ databases">
        <authorList>
            <person name="Deng Y."/>
            <person name="Han X.-F."/>
            <person name="Zhang Y.-Q."/>
        </authorList>
    </citation>
    <scope>NUCLEOTIDE SEQUENCE</scope>
    <source>
        <strain evidence="2">CPCC 203386</strain>
    </source>
</reference>
<evidence type="ECO:0000313" key="3">
    <source>
        <dbReference type="Proteomes" id="UP001165586"/>
    </source>
</evidence>
<sequence length="74" mass="7944">MDSTIYASRVGASPQQYTNNINQRNVQPAPRVDPAAQWADRVFGTQKYRGSAQNAPHNIYGGYEGSGGSGNAPM</sequence>
<accession>A0ABT2HBG5</accession>
<dbReference type="Proteomes" id="UP001165586">
    <property type="component" value="Unassembled WGS sequence"/>
</dbReference>